<dbReference type="SUPFAM" id="SSF49785">
    <property type="entry name" value="Galactose-binding domain-like"/>
    <property type="match status" value="1"/>
</dbReference>
<dbReference type="PANTHER" id="PTHR45713">
    <property type="entry name" value="FTP DOMAIN-CONTAINING PROTEIN"/>
    <property type="match status" value="1"/>
</dbReference>
<dbReference type="EMBL" id="JAICCE010000001">
    <property type="protein sequence ID" value="KAG9283880.1"/>
    <property type="molecule type" value="Genomic_DNA"/>
</dbReference>
<keyword evidence="8" id="KW-0106">Calcium</keyword>
<dbReference type="GO" id="GO:0001868">
    <property type="term" value="P:regulation of complement activation, lectin pathway"/>
    <property type="evidence" value="ECO:0007669"/>
    <property type="project" value="UniProtKB-ARBA"/>
</dbReference>
<comment type="subcellular location">
    <subcellularLocation>
        <location evidence="2">Secreted</location>
    </subcellularLocation>
</comment>
<organism evidence="12 13">
    <name type="scientific">Astyanax mexicanus</name>
    <name type="common">Blind cave fish</name>
    <name type="synonym">Astyanax fasciatus mexicanus</name>
    <dbReference type="NCBI Taxonomy" id="7994"/>
    <lineage>
        <taxon>Eukaryota</taxon>
        <taxon>Metazoa</taxon>
        <taxon>Chordata</taxon>
        <taxon>Craniata</taxon>
        <taxon>Vertebrata</taxon>
        <taxon>Euteleostomi</taxon>
        <taxon>Actinopterygii</taxon>
        <taxon>Neopterygii</taxon>
        <taxon>Teleostei</taxon>
        <taxon>Ostariophysi</taxon>
        <taxon>Characiformes</taxon>
        <taxon>Characoidei</taxon>
        <taxon>Acestrorhamphidae</taxon>
        <taxon>Acestrorhamphinae</taxon>
        <taxon>Astyanax</taxon>
    </lineage>
</organism>
<evidence type="ECO:0000256" key="2">
    <source>
        <dbReference type="ARBA" id="ARBA00004613"/>
    </source>
</evidence>
<gene>
    <name evidence="12" type="ORF">AMEX_G2713</name>
</gene>
<protein>
    <submittedName>
        <fullName evidence="12">Fucolectin-like</fullName>
    </submittedName>
</protein>
<comment type="similarity">
    <text evidence="3">Belongs to the fucolectin family.</text>
</comment>
<dbReference type="GO" id="GO:0046872">
    <property type="term" value="F:metal ion binding"/>
    <property type="evidence" value="ECO:0007669"/>
    <property type="project" value="UniProtKB-KW"/>
</dbReference>
<evidence type="ECO:0000259" key="11">
    <source>
        <dbReference type="SMART" id="SM00607"/>
    </source>
</evidence>
<comment type="subunit">
    <text evidence="4">Homotrimer.</text>
</comment>
<evidence type="ECO:0000256" key="5">
    <source>
        <dbReference type="ARBA" id="ARBA00022525"/>
    </source>
</evidence>
<feature type="signal peptide" evidence="10">
    <location>
        <begin position="1"/>
        <end position="20"/>
    </location>
</feature>
<name>A0A8T2MJS0_ASTMX</name>
<evidence type="ECO:0000256" key="10">
    <source>
        <dbReference type="SAM" id="SignalP"/>
    </source>
</evidence>
<dbReference type="GO" id="GO:0005576">
    <property type="term" value="C:extracellular region"/>
    <property type="evidence" value="ECO:0007669"/>
    <property type="project" value="UniProtKB-SubCell"/>
</dbReference>
<dbReference type="GO" id="GO:0042806">
    <property type="term" value="F:fucose binding"/>
    <property type="evidence" value="ECO:0007669"/>
    <property type="project" value="UniProtKB-ARBA"/>
</dbReference>
<proteinExistence type="inferred from homology"/>
<dbReference type="GO" id="GO:0010185">
    <property type="term" value="P:regulation of cellular defense response"/>
    <property type="evidence" value="ECO:0007669"/>
    <property type="project" value="UniProtKB-ARBA"/>
</dbReference>
<dbReference type="PANTHER" id="PTHR45713:SF8">
    <property type="entry name" value="SI:CH211-215K15.4"/>
    <property type="match status" value="1"/>
</dbReference>
<evidence type="ECO:0000256" key="7">
    <source>
        <dbReference type="ARBA" id="ARBA00022734"/>
    </source>
</evidence>
<keyword evidence="7" id="KW-0430">Lectin</keyword>
<comment type="function">
    <text evidence="1">Acts as a defensive agent. Recognizes blood group fucosylated oligosaccharides including A, B, H and Lewis B-type antigens. Does not recognize Lewis A antigen and has low affinity for monovalent haptens.</text>
</comment>
<keyword evidence="9" id="KW-1015">Disulfide bond</keyword>
<dbReference type="Proteomes" id="UP000752171">
    <property type="component" value="Unassembled WGS sequence"/>
</dbReference>
<dbReference type="SMART" id="SM00607">
    <property type="entry name" value="FTP"/>
    <property type="match status" value="1"/>
</dbReference>
<evidence type="ECO:0000256" key="4">
    <source>
        <dbReference type="ARBA" id="ARBA00011233"/>
    </source>
</evidence>
<dbReference type="InterPro" id="IPR051941">
    <property type="entry name" value="BG_Antigen-Binding_Lectin"/>
</dbReference>
<evidence type="ECO:0000313" key="12">
    <source>
        <dbReference type="EMBL" id="KAG9283880.1"/>
    </source>
</evidence>
<evidence type="ECO:0000313" key="13">
    <source>
        <dbReference type="Proteomes" id="UP000752171"/>
    </source>
</evidence>
<accession>A0A8T2MJS0</accession>
<feature type="domain" description="Fucolectin tachylectin-4 pentraxin-1" evidence="11">
    <location>
        <begin position="25"/>
        <end position="169"/>
    </location>
</feature>
<feature type="chain" id="PRO_5035815213" evidence="10">
    <location>
        <begin position="21"/>
        <end position="170"/>
    </location>
</feature>
<dbReference type="InterPro" id="IPR006585">
    <property type="entry name" value="FTP1"/>
</dbReference>
<dbReference type="InterPro" id="IPR008979">
    <property type="entry name" value="Galactose-bd-like_sf"/>
</dbReference>
<dbReference type="Gene3D" id="2.60.120.260">
    <property type="entry name" value="Galactose-binding domain-like"/>
    <property type="match status" value="1"/>
</dbReference>
<dbReference type="Pfam" id="PF22633">
    <property type="entry name" value="F5_F8_type_C_2"/>
    <property type="match status" value="1"/>
</dbReference>
<reference evidence="12 13" key="1">
    <citation type="submission" date="2021-07" db="EMBL/GenBank/DDBJ databases">
        <authorList>
            <person name="Imarazene B."/>
            <person name="Zahm M."/>
            <person name="Klopp C."/>
            <person name="Cabau C."/>
            <person name="Beille S."/>
            <person name="Jouanno E."/>
            <person name="Castinel A."/>
            <person name="Lluch J."/>
            <person name="Gil L."/>
            <person name="Kuchtly C."/>
            <person name="Lopez Roques C."/>
            <person name="Donnadieu C."/>
            <person name="Parrinello H."/>
            <person name="Journot L."/>
            <person name="Du K."/>
            <person name="Schartl M."/>
            <person name="Retaux S."/>
            <person name="Guiguen Y."/>
        </authorList>
    </citation>
    <scope>NUCLEOTIDE SEQUENCE [LARGE SCALE GENOMIC DNA]</scope>
    <source>
        <strain evidence="12">Pach_M1</strain>
        <tissue evidence="12">Testis</tissue>
    </source>
</reference>
<evidence type="ECO:0000256" key="9">
    <source>
        <dbReference type="ARBA" id="ARBA00023157"/>
    </source>
</evidence>
<evidence type="ECO:0000256" key="1">
    <source>
        <dbReference type="ARBA" id="ARBA00002219"/>
    </source>
</evidence>
<evidence type="ECO:0000256" key="3">
    <source>
        <dbReference type="ARBA" id="ARBA00010147"/>
    </source>
</evidence>
<keyword evidence="6" id="KW-0479">Metal-binding</keyword>
<sequence>MGCLVIYLLGVITMATFTNTADLKVKNLALYGKACQSSLVENPYAPLGHPSNAIDGNTDANFERGSCSHTASQQNPWWRVDLLEEYTITSITITNRDYLSERLNGAKIHVGNCITNNGFDNPQVGLISSIPAGTSQTFQFNQRVSGRYVVVTIPVANRYLTLCEVEVYGY</sequence>
<evidence type="ECO:0000256" key="6">
    <source>
        <dbReference type="ARBA" id="ARBA00022723"/>
    </source>
</evidence>
<keyword evidence="10" id="KW-0732">Signal</keyword>
<dbReference type="AlphaFoldDB" id="A0A8T2MJS0"/>
<keyword evidence="5" id="KW-0964">Secreted</keyword>
<comment type="caution">
    <text evidence="12">The sequence shown here is derived from an EMBL/GenBank/DDBJ whole genome shotgun (WGS) entry which is preliminary data.</text>
</comment>
<evidence type="ECO:0000256" key="8">
    <source>
        <dbReference type="ARBA" id="ARBA00022837"/>
    </source>
</evidence>